<keyword evidence="7" id="KW-0564">Palmitate</keyword>
<evidence type="ECO:0000256" key="5">
    <source>
        <dbReference type="ARBA" id="ARBA00023034"/>
    </source>
</evidence>
<comment type="similarity">
    <text evidence="10">Belongs to the DHHC palmitoyltransferase family.</text>
</comment>
<keyword evidence="8" id="KW-0449">Lipoprotein</keyword>
<evidence type="ECO:0000256" key="8">
    <source>
        <dbReference type="ARBA" id="ARBA00023288"/>
    </source>
</evidence>
<comment type="caution">
    <text evidence="12">The sequence shown here is derived from an EMBL/GenBank/DDBJ whole genome shotgun (WGS) entry which is preliminary data.</text>
</comment>
<keyword evidence="9 10" id="KW-0012">Acyltransferase</keyword>
<feature type="domain" description="Palmitoyltransferase DHHC" evidence="11">
    <location>
        <begin position="201"/>
        <end position="232"/>
    </location>
</feature>
<comment type="domain">
    <text evidence="10">The DHHC domain is required for palmitoyltransferase activity.</text>
</comment>
<accession>A0AAD9K045</accession>
<dbReference type="Pfam" id="PF01529">
    <property type="entry name" value="DHHC"/>
    <property type="match status" value="1"/>
</dbReference>
<evidence type="ECO:0000256" key="3">
    <source>
        <dbReference type="ARBA" id="ARBA00022692"/>
    </source>
</evidence>
<organism evidence="12 13">
    <name type="scientific">Paralvinella palmiformis</name>
    <dbReference type="NCBI Taxonomy" id="53620"/>
    <lineage>
        <taxon>Eukaryota</taxon>
        <taxon>Metazoa</taxon>
        <taxon>Spiralia</taxon>
        <taxon>Lophotrochozoa</taxon>
        <taxon>Annelida</taxon>
        <taxon>Polychaeta</taxon>
        <taxon>Sedentaria</taxon>
        <taxon>Canalipalpata</taxon>
        <taxon>Terebellida</taxon>
        <taxon>Terebelliformia</taxon>
        <taxon>Alvinellidae</taxon>
        <taxon>Paralvinella</taxon>
    </lineage>
</organism>
<dbReference type="PANTHER" id="PTHR22883">
    <property type="entry name" value="ZINC FINGER DHHC DOMAIN CONTAINING PROTEIN"/>
    <property type="match status" value="1"/>
</dbReference>
<dbReference type="GO" id="GO:0006612">
    <property type="term" value="P:protein targeting to membrane"/>
    <property type="evidence" value="ECO:0007669"/>
    <property type="project" value="TreeGrafter"/>
</dbReference>
<dbReference type="PROSITE" id="PS50216">
    <property type="entry name" value="DHHC"/>
    <property type="match status" value="1"/>
</dbReference>
<proteinExistence type="inferred from homology"/>
<dbReference type="EMBL" id="JAODUP010000113">
    <property type="protein sequence ID" value="KAK2161623.1"/>
    <property type="molecule type" value="Genomic_DNA"/>
</dbReference>
<dbReference type="PANTHER" id="PTHR22883:SF475">
    <property type="entry name" value="PALMITOYLTRANSFERASE ZDHHC23"/>
    <property type="match status" value="1"/>
</dbReference>
<name>A0AAD9K045_9ANNE</name>
<keyword evidence="5" id="KW-0333">Golgi apparatus</keyword>
<feature type="transmembrane region" description="Helical" evidence="10">
    <location>
        <begin position="132"/>
        <end position="154"/>
    </location>
</feature>
<reference evidence="12" key="1">
    <citation type="journal article" date="2023" name="Mol. Biol. Evol.">
        <title>Third-Generation Sequencing Reveals the Adaptive Role of the Epigenome in Three Deep-Sea Polychaetes.</title>
        <authorList>
            <person name="Perez M."/>
            <person name="Aroh O."/>
            <person name="Sun Y."/>
            <person name="Lan Y."/>
            <person name="Juniper S.K."/>
            <person name="Young C.R."/>
            <person name="Angers B."/>
            <person name="Qian P.Y."/>
        </authorList>
    </citation>
    <scope>NUCLEOTIDE SEQUENCE</scope>
    <source>
        <strain evidence="12">P08H-3</strain>
    </source>
</reference>
<evidence type="ECO:0000256" key="6">
    <source>
        <dbReference type="ARBA" id="ARBA00023136"/>
    </source>
</evidence>
<dbReference type="EC" id="2.3.1.225" evidence="10"/>
<dbReference type="GO" id="GO:0005794">
    <property type="term" value="C:Golgi apparatus"/>
    <property type="evidence" value="ECO:0007669"/>
    <property type="project" value="UniProtKB-SubCell"/>
</dbReference>
<keyword evidence="13" id="KW-1185">Reference proteome</keyword>
<sequence>MPCCCDCEAIDNLCDRCCRCQSITVADVDKVLSNIQDRCRFPACSGRGAIQIHLDLVVPLILIPLGLFISSYGNFFMYTVFPMFVMILLGYYRVWKRRTKRTKSRFFYSWSITSCLTLYYVFQLVITVYREVLFWENLLFSTMFALMMYCLYVTRCDPGIVQTMKVKPNGHRRISSQGKLTNSELIASKGPSIAGWNMSVVWCDSCQSEVPASSAHCPVCDVCIISRDHHCI</sequence>
<evidence type="ECO:0000256" key="9">
    <source>
        <dbReference type="ARBA" id="ARBA00023315"/>
    </source>
</evidence>
<evidence type="ECO:0000313" key="13">
    <source>
        <dbReference type="Proteomes" id="UP001208570"/>
    </source>
</evidence>
<evidence type="ECO:0000313" key="12">
    <source>
        <dbReference type="EMBL" id="KAK2161623.1"/>
    </source>
</evidence>
<evidence type="ECO:0000256" key="7">
    <source>
        <dbReference type="ARBA" id="ARBA00023139"/>
    </source>
</evidence>
<gene>
    <name evidence="12" type="ORF">LSH36_113g04008</name>
</gene>
<feature type="transmembrane region" description="Helical" evidence="10">
    <location>
        <begin position="106"/>
        <end position="126"/>
    </location>
</feature>
<evidence type="ECO:0000256" key="10">
    <source>
        <dbReference type="RuleBase" id="RU079119"/>
    </source>
</evidence>
<dbReference type="InterPro" id="IPR001594">
    <property type="entry name" value="Palmitoyltrfase_DHHC"/>
</dbReference>
<dbReference type="AlphaFoldDB" id="A0AAD9K045"/>
<dbReference type="Proteomes" id="UP001208570">
    <property type="component" value="Unassembled WGS sequence"/>
</dbReference>
<dbReference type="InterPro" id="IPR039859">
    <property type="entry name" value="PFA4/ZDH16/20/ERF2-like"/>
</dbReference>
<keyword evidence="6 10" id="KW-0472">Membrane</keyword>
<evidence type="ECO:0000259" key="11">
    <source>
        <dbReference type="Pfam" id="PF01529"/>
    </source>
</evidence>
<feature type="transmembrane region" description="Helical" evidence="10">
    <location>
        <begin position="48"/>
        <end position="69"/>
    </location>
</feature>
<comment type="subcellular location">
    <subcellularLocation>
        <location evidence="1">Golgi apparatus</location>
        <location evidence="1">trans-Golgi network membrane</location>
        <topology evidence="1">Multi-pass membrane protein</topology>
    </subcellularLocation>
</comment>
<protein>
    <recommendedName>
        <fullName evidence="10">Palmitoyltransferase</fullName>
        <ecNumber evidence="10">2.3.1.225</ecNumber>
    </recommendedName>
</protein>
<comment type="catalytic activity">
    <reaction evidence="10">
        <text>L-cysteinyl-[protein] + hexadecanoyl-CoA = S-hexadecanoyl-L-cysteinyl-[protein] + CoA</text>
        <dbReference type="Rhea" id="RHEA:36683"/>
        <dbReference type="Rhea" id="RHEA-COMP:10131"/>
        <dbReference type="Rhea" id="RHEA-COMP:11032"/>
        <dbReference type="ChEBI" id="CHEBI:29950"/>
        <dbReference type="ChEBI" id="CHEBI:57287"/>
        <dbReference type="ChEBI" id="CHEBI:57379"/>
        <dbReference type="ChEBI" id="CHEBI:74151"/>
        <dbReference type="EC" id="2.3.1.225"/>
    </reaction>
</comment>
<feature type="transmembrane region" description="Helical" evidence="10">
    <location>
        <begin position="75"/>
        <end position="94"/>
    </location>
</feature>
<dbReference type="GO" id="GO:0005783">
    <property type="term" value="C:endoplasmic reticulum"/>
    <property type="evidence" value="ECO:0007669"/>
    <property type="project" value="TreeGrafter"/>
</dbReference>
<keyword evidence="2 10" id="KW-0808">Transferase</keyword>
<dbReference type="GO" id="GO:0019706">
    <property type="term" value="F:protein-cysteine S-palmitoyltransferase activity"/>
    <property type="evidence" value="ECO:0007669"/>
    <property type="project" value="UniProtKB-EC"/>
</dbReference>
<evidence type="ECO:0000256" key="2">
    <source>
        <dbReference type="ARBA" id="ARBA00022679"/>
    </source>
</evidence>
<evidence type="ECO:0000256" key="1">
    <source>
        <dbReference type="ARBA" id="ARBA00004166"/>
    </source>
</evidence>
<evidence type="ECO:0000256" key="4">
    <source>
        <dbReference type="ARBA" id="ARBA00022989"/>
    </source>
</evidence>
<keyword evidence="3 10" id="KW-0812">Transmembrane</keyword>
<keyword evidence="4 10" id="KW-1133">Transmembrane helix</keyword>